<evidence type="ECO:0000313" key="11">
    <source>
        <dbReference type="Proteomes" id="UP001305647"/>
    </source>
</evidence>
<dbReference type="GO" id="GO:0005634">
    <property type="term" value="C:nucleus"/>
    <property type="evidence" value="ECO:0007669"/>
    <property type="project" value="UniProtKB-SubCell"/>
</dbReference>
<comment type="function">
    <text evidence="1">May be involved in a process influencing telomere capping.</text>
</comment>
<dbReference type="SMART" id="SM01312">
    <property type="entry name" value="RTC4"/>
    <property type="match status" value="1"/>
</dbReference>
<proteinExistence type="inferred from homology"/>
<evidence type="ECO:0000256" key="2">
    <source>
        <dbReference type="ARBA" id="ARBA00004123"/>
    </source>
</evidence>
<feature type="region of interest" description="Disordered" evidence="8">
    <location>
        <begin position="24"/>
        <end position="245"/>
    </location>
</feature>
<feature type="region of interest" description="Disordered" evidence="8">
    <location>
        <begin position="503"/>
        <end position="525"/>
    </location>
</feature>
<reference evidence="10" key="1">
    <citation type="journal article" date="2023" name="Mol. Phylogenet. Evol.">
        <title>Genome-scale phylogeny and comparative genomics of the fungal order Sordariales.</title>
        <authorList>
            <person name="Hensen N."/>
            <person name="Bonometti L."/>
            <person name="Westerberg I."/>
            <person name="Brannstrom I.O."/>
            <person name="Guillou S."/>
            <person name="Cros-Aarteil S."/>
            <person name="Calhoun S."/>
            <person name="Haridas S."/>
            <person name="Kuo A."/>
            <person name="Mondo S."/>
            <person name="Pangilinan J."/>
            <person name="Riley R."/>
            <person name="LaButti K."/>
            <person name="Andreopoulos B."/>
            <person name="Lipzen A."/>
            <person name="Chen C."/>
            <person name="Yan M."/>
            <person name="Daum C."/>
            <person name="Ng V."/>
            <person name="Clum A."/>
            <person name="Steindorff A."/>
            <person name="Ohm R.A."/>
            <person name="Martin F."/>
            <person name="Silar P."/>
            <person name="Natvig D.O."/>
            <person name="Lalanne C."/>
            <person name="Gautier V."/>
            <person name="Ament-Velasquez S.L."/>
            <person name="Kruys A."/>
            <person name="Hutchinson M.I."/>
            <person name="Powell A.J."/>
            <person name="Barry K."/>
            <person name="Miller A.N."/>
            <person name="Grigoriev I.V."/>
            <person name="Debuchy R."/>
            <person name="Gladieux P."/>
            <person name="Hiltunen Thoren M."/>
            <person name="Johannesson H."/>
        </authorList>
    </citation>
    <scope>NUCLEOTIDE SEQUENCE</scope>
    <source>
        <strain evidence="10">CBS 757.83</strain>
    </source>
</reference>
<accession>A0AAN6PZ23</accession>
<dbReference type="Pfam" id="PF14474">
    <property type="entry name" value="RTC4"/>
    <property type="match status" value="1"/>
</dbReference>
<sequence length="525" mass="57883">MAGQRFLGLSNQQHVPRLLSVIGRAPVTDKMKDVSVDAPPLSSSSDDDDGLPTRGMIVPSVFSQRSSPAHGVKEARTDWGSTSSASRFKRTRGSTRLSGSSPKTADKQPEAIDTDTGMSSPVSKKPKRSPPEKDELNILFDQANFPQKPVIRYGKKANVFMPKSKRTAKPTNPPPKEATPEEDEDPEPRKLNIPDLPSSPGKDFSSPARKFRAIPGGDFDSPTKSTPARKKRLKIPGDDGGNDEESQMLAFRIPDELPDSFIANGNETREFASSPLADPSNSPNALRDSISSPLTDLDSPEPDPDPVCPLCRRVVDKAQLDEYKKNNPRGRVASMRRFCEGHRRRSARETWVLRGYPDIDWQEFDERIAQHYPFVRKLLEEAGEEEELSSSHYRRLFGEMVRAGRNKSLLTSDVNLTPGYYGFRGLRAMTENLVTEFGPLLLKRSREDRLVSARGSTMYLQMVVVPELAVRLITEDMGVGEGEAREILAESTEVGELLNDEIPDVVASSSDDDGDGDDDGGGSSD</sequence>
<evidence type="ECO:0000256" key="3">
    <source>
        <dbReference type="ARBA" id="ARBA00004496"/>
    </source>
</evidence>
<comment type="subcellular location">
    <subcellularLocation>
        <location evidence="3">Cytoplasm</location>
    </subcellularLocation>
    <subcellularLocation>
        <location evidence="2">Nucleus</location>
    </subcellularLocation>
</comment>
<organism evidence="10 11">
    <name type="scientific">Parathielavia hyrcaniae</name>
    <dbReference type="NCBI Taxonomy" id="113614"/>
    <lineage>
        <taxon>Eukaryota</taxon>
        <taxon>Fungi</taxon>
        <taxon>Dikarya</taxon>
        <taxon>Ascomycota</taxon>
        <taxon>Pezizomycotina</taxon>
        <taxon>Sordariomycetes</taxon>
        <taxon>Sordariomycetidae</taxon>
        <taxon>Sordariales</taxon>
        <taxon>Chaetomiaceae</taxon>
        <taxon>Parathielavia</taxon>
    </lineage>
</organism>
<evidence type="ECO:0000256" key="7">
    <source>
        <dbReference type="ARBA" id="ARBA00023242"/>
    </source>
</evidence>
<feature type="compositionally biased region" description="Acidic residues" evidence="8">
    <location>
        <begin position="510"/>
        <end position="525"/>
    </location>
</feature>
<evidence type="ECO:0000256" key="8">
    <source>
        <dbReference type="SAM" id="MobiDB-lite"/>
    </source>
</evidence>
<feature type="region of interest" description="Disordered" evidence="8">
    <location>
        <begin position="271"/>
        <end position="307"/>
    </location>
</feature>
<evidence type="ECO:0000313" key="10">
    <source>
        <dbReference type="EMBL" id="KAK4100599.1"/>
    </source>
</evidence>
<dbReference type="InterPro" id="IPR039024">
    <property type="entry name" value="RTC4"/>
</dbReference>
<dbReference type="InterPro" id="IPR028094">
    <property type="entry name" value="RTC4_C"/>
</dbReference>
<evidence type="ECO:0000256" key="5">
    <source>
        <dbReference type="ARBA" id="ARBA00015162"/>
    </source>
</evidence>
<feature type="compositionally biased region" description="Polar residues" evidence="8">
    <location>
        <begin position="279"/>
        <end position="294"/>
    </location>
</feature>
<evidence type="ECO:0000259" key="9">
    <source>
        <dbReference type="SMART" id="SM01312"/>
    </source>
</evidence>
<dbReference type="PANTHER" id="PTHR41391">
    <property type="entry name" value="RESTRICTION OF TELOMERE CAPPING PROTEIN 4"/>
    <property type="match status" value="1"/>
</dbReference>
<keyword evidence="11" id="KW-1185">Reference proteome</keyword>
<dbReference type="GO" id="GO:0005737">
    <property type="term" value="C:cytoplasm"/>
    <property type="evidence" value="ECO:0007669"/>
    <property type="project" value="UniProtKB-SubCell"/>
</dbReference>
<name>A0AAN6PZ23_9PEZI</name>
<protein>
    <recommendedName>
        <fullName evidence="5">Restriction of telomere capping protein 4</fullName>
    </recommendedName>
</protein>
<keyword evidence="6" id="KW-0963">Cytoplasm</keyword>
<dbReference type="PANTHER" id="PTHR41391:SF1">
    <property type="entry name" value="RESTRICTION OF TELOMERE CAPPING PROTEIN 4"/>
    <property type="match status" value="1"/>
</dbReference>
<reference evidence="10" key="2">
    <citation type="submission" date="2023-05" db="EMBL/GenBank/DDBJ databases">
        <authorList>
            <consortium name="Lawrence Berkeley National Laboratory"/>
            <person name="Steindorff A."/>
            <person name="Hensen N."/>
            <person name="Bonometti L."/>
            <person name="Westerberg I."/>
            <person name="Brannstrom I.O."/>
            <person name="Guillou S."/>
            <person name="Cros-Aarteil S."/>
            <person name="Calhoun S."/>
            <person name="Haridas S."/>
            <person name="Kuo A."/>
            <person name="Mondo S."/>
            <person name="Pangilinan J."/>
            <person name="Riley R."/>
            <person name="Labutti K."/>
            <person name="Andreopoulos B."/>
            <person name="Lipzen A."/>
            <person name="Chen C."/>
            <person name="Yanf M."/>
            <person name="Daum C."/>
            <person name="Ng V."/>
            <person name="Clum A."/>
            <person name="Ohm R."/>
            <person name="Martin F."/>
            <person name="Silar P."/>
            <person name="Natvig D."/>
            <person name="Lalanne C."/>
            <person name="Gautier V."/>
            <person name="Ament-Velasquez S.L."/>
            <person name="Kruys A."/>
            <person name="Hutchinson M.I."/>
            <person name="Powell A.J."/>
            <person name="Barry K."/>
            <person name="Miller A.N."/>
            <person name="Grigoriev I.V."/>
            <person name="Debuchy R."/>
            <person name="Gladieux P."/>
            <person name="Thoren M.H."/>
            <person name="Johannesson H."/>
        </authorList>
    </citation>
    <scope>NUCLEOTIDE SEQUENCE</scope>
    <source>
        <strain evidence="10">CBS 757.83</strain>
    </source>
</reference>
<keyword evidence="7" id="KW-0539">Nucleus</keyword>
<feature type="domain" description="Restriction of telomere capping protein 4 C-terminal" evidence="9">
    <location>
        <begin position="378"/>
        <end position="501"/>
    </location>
</feature>
<evidence type="ECO:0000256" key="6">
    <source>
        <dbReference type="ARBA" id="ARBA00022490"/>
    </source>
</evidence>
<dbReference type="Proteomes" id="UP001305647">
    <property type="component" value="Unassembled WGS sequence"/>
</dbReference>
<dbReference type="AlphaFoldDB" id="A0AAN6PZ23"/>
<evidence type="ECO:0000256" key="4">
    <source>
        <dbReference type="ARBA" id="ARBA00009461"/>
    </source>
</evidence>
<comment type="caution">
    <text evidence="10">The sequence shown here is derived from an EMBL/GenBank/DDBJ whole genome shotgun (WGS) entry which is preliminary data.</text>
</comment>
<gene>
    <name evidence="10" type="ORF">N658DRAFT_497043</name>
</gene>
<comment type="similarity">
    <text evidence="4">Belongs to the RTC4 family.</text>
</comment>
<evidence type="ECO:0000256" key="1">
    <source>
        <dbReference type="ARBA" id="ARBA00002738"/>
    </source>
</evidence>
<dbReference type="EMBL" id="MU863639">
    <property type="protein sequence ID" value="KAK4100599.1"/>
    <property type="molecule type" value="Genomic_DNA"/>
</dbReference>